<dbReference type="Proteomes" id="UP000031030">
    <property type="component" value="Unassembled WGS sequence"/>
</dbReference>
<dbReference type="GO" id="GO:0016780">
    <property type="term" value="F:phosphotransferase activity, for other substituted phosphate groups"/>
    <property type="evidence" value="ECO:0007669"/>
    <property type="project" value="TreeGrafter"/>
</dbReference>
<dbReference type="NCBIfam" id="TIGR03025">
    <property type="entry name" value="EPS_sugtrans"/>
    <property type="match status" value="1"/>
</dbReference>
<protein>
    <submittedName>
        <fullName evidence="9">Polyprenyl glycosylphosphotransferase</fullName>
    </submittedName>
</protein>
<keyword evidence="3 9" id="KW-0808">Transferase</keyword>
<comment type="similarity">
    <text evidence="2">Belongs to the bacterial sugar transferase family.</text>
</comment>
<evidence type="ECO:0000313" key="10">
    <source>
        <dbReference type="Proteomes" id="UP000031030"/>
    </source>
</evidence>
<evidence type="ECO:0000256" key="6">
    <source>
        <dbReference type="ARBA" id="ARBA00023136"/>
    </source>
</evidence>
<dbReference type="InterPro" id="IPR017475">
    <property type="entry name" value="EPS_sugar_tfrase"/>
</dbReference>
<feature type="transmembrane region" description="Helical" evidence="7">
    <location>
        <begin position="21"/>
        <end position="40"/>
    </location>
</feature>
<feature type="transmembrane region" description="Helical" evidence="7">
    <location>
        <begin position="60"/>
        <end position="78"/>
    </location>
</feature>
<comment type="caution">
    <text evidence="9">The sequence shown here is derived from an EMBL/GenBank/DDBJ whole genome shotgun (WGS) entry which is preliminary data.</text>
</comment>
<dbReference type="STRING" id="1348253.LK09_00400"/>
<keyword evidence="4 7" id="KW-0812">Transmembrane</keyword>
<evidence type="ECO:0000256" key="4">
    <source>
        <dbReference type="ARBA" id="ARBA00022692"/>
    </source>
</evidence>
<dbReference type="AlphaFoldDB" id="A0A0B2AE17"/>
<dbReference type="Pfam" id="PF13727">
    <property type="entry name" value="CoA_binding_3"/>
    <property type="match status" value="1"/>
</dbReference>
<feature type="domain" description="Bacterial sugar transferase" evidence="8">
    <location>
        <begin position="287"/>
        <end position="472"/>
    </location>
</feature>
<keyword evidence="6 7" id="KW-0472">Membrane</keyword>
<keyword evidence="10" id="KW-1185">Reference proteome</keyword>
<evidence type="ECO:0000313" key="9">
    <source>
        <dbReference type="EMBL" id="KHL00103.1"/>
    </source>
</evidence>
<dbReference type="Pfam" id="PF02397">
    <property type="entry name" value="Bac_transf"/>
    <property type="match status" value="1"/>
</dbReference>
<evidence type="ECO:0000256" key="7">
    <source>
        <dbReference type="SAM" id="Phobius"/>
    </source>
</evidence>
<dbReference type="PANTHER" id="PTHR30576">
    <property type="entry name" value="COLANIC BIOSYNTHESIS UDP-GLUCOSE LIPID CARRIER TRANSFERASE"/>
    <property type="match status" value="1"/>
</dbReference>
<evidence type="ECO:0000259" key="8">
    <source>
        <dbReference type="Pfam" id="PF02397"/>
    </source>
</evidence>
<dbReference type="GO" id="GO:0016020">
    <property type="term" value="C:membrane"/>
    <property type="evidence" value="ECO:0007669"/>
    <property type="project" value="UniProtKB-SubCell"/>
</dbReference>
<evidence type="ECO:0000256" key="5">
    <source>
        <dbReference type="ARBA" id="ARBA00022989"/>
    </source>
</evidence>
<gene>
    <name evidence="9" type="ORF">LK09_00400</name>
</gene>
<keyword evidence="5 7" id="KW-1133">Transmembrane helix</keyword>
<name>A0A0B2AE17_9MICO</name>
<proteinExistence type="inferred from homology"/>
<evidence type="ECO:0000256" key="1">
    <source>
        <dbReference type="ARBA" id="ARBA00004141"/>
    </source>
</evidence>
<dbReference type="PANTHER" id="PTHR30576:SF10">
    <property type="entry name" value="SLL5057 PROTEIN"/>
    <property type="match status" value="1"/>
</dbReference>
<organism evidence="9 10">
    <name type="scientific">Microbacterium mangrovi</name>
    <dbReference type="NCBI Taxonomy" id="1348253"/>
    <lineage>
        <taxon>Bacteria</taxon>
        <taxon>Bacillati</taxon>
        <taxon>Actinomycetota</taxon>
        <taxon>Actinomycetes</taxon>
        <taxon>Micrococcales</taxon>
        <taxon>Microbacteriaceae</taxon>
        <taxon>Microbacterium</taxon>
    </lineage>
</organism>
<sequence>MTRTAGPVAAETWKTRLARRMWVTDLLVLATVVFGTQLIWFGAGLDTVVTRTPLVTPIPYWVFSLVLIALWMWTLALADTRVPGVIGSGNAEYSRVLDASLRLFGALAIVAFLVKFDIGRGYLLLSLPAGILLLEASRWAWRVWLSGKRKHGAYFERAILIGTASSVRDLADELDRVPGAGYEVVGACLPTAISPRAGVPYLGPIDDLASAVARTSADTVIVAGTEGLGPSKVKEISWALENGPQQLVLAPGILDVAGPRIHPRPVSGLPLIHVEAPNLSKGQCAAKRAFDIVGSAVLIALLSPLLLVIGLVVRVSGPAFFRQTRVGKNGRRFRMIKFRSMVVDAEARLAEVKGTNDTNEVLFKRRDDPRVTPLGRWMRRHSIDELPQLFNVLGGSMSLVGPRPSLPDELAKYDDHVHRRFLAKPGMTGLWQVSGRSTLSWEESVRLDLSYVENWSLPGDMVILGRTVREVVAPGERAA</sequence>
<reference evidence="9 10" key="1">
    <citation type="submission" date="2014-11" db="EMBL/GenBank/DDBJ databases">
        <title>Genome sequence of Microbacterium mangrovi MUSC 115(T).</title>
        <authorList>
            <person name="Lee L.-H."/>
        </authorList>
    </citation>
    <scope>NUCLEOTIDE SEQUENCE [LARGE SCALE GENOMIC DNA]</scope>
    <source>
        <strain evidence="9 10">MUSC 115</strain>
    </source>
</reference>
<evidence type="ECO:0000256" key="2">
    <source>
        <dbReference type="ARBA" id="ARBA00006464"/>
    </source>
</evidence>
<accession>A0A0B2AE17</accession>
<evidence type="ECO:0000256" key="3">
    <source>
        <dbReference type="ARBA" id="ARBA00022679"/>
    </source>
</evidence>
<dbReference type="InterPro" id="IPR003362">
    <property type="entry name" value="Bact_transf"/>
</dbReference>
<dbReference type="EMBL" id="JTDK01000001">
    <property type="protein sequence ID" value="KHL00103.1"/>
    <property type="molecule type" value="Genomic_DNA"/>
</dbReference>
<feature type="transmembrane region" description="Helical" evidence="7">
    <location>
        <begin position="289"/>
        <end position="313"/>
    </location>
</feature>
<comment type="subcellular location">
    <subcellularLocation>
        <location evidence="1">Membrane</location>
        <topology evidence="1">Multi-pass membrane protein</topology>
    </subcellularLocation>
</comment>